<reference evidence="2" key="1">
    <citation type="submission" date="2022-07" db="EMBL/GenBank/DDBJ databases">
        <authorList>
            <person name="Wu T."/>
        </authorList>
    </citation>
    <scope>NUCLEOTIDE SEQUENCE</scope>
    <source>
        <strain evidence="2">SD-1</strain>
    </source>
</reference>
<gene>
    <name evidence="2" type="ORF">NL394_19985</name>
</gene>
<protein>
    <submittedName>
        <fullName evidence="2">Beta-lactamase family protein</fullName>
    </submittedName>
</protein>
<evidence type="ECO:0000259" key="1">
    <source>
        <dbReference type="Pfam" id="PF00144"/>
    </source>
</evidence>
<dbReference type="AlphaFoldDB" id="A0AAX3EJK3"/>
<accession>A0AAX3EJK3</accession>
<dbReference type="Proteomes" id="UP001163293">
    <property type="component" value="Chromosome"/>
</dbReference>
<dbReference type="RefSeq" id="WP_069696255.1">
    <property type="nucleotide sequence ID" value="NZ_CP043010.1"/>
</dbReference>
<dbReference type="PANTHER" id="PTHR43319:SF3">
    <property type="entry name" value="BETA-LACTAMASE-RELATED DOMAIN-CONTAINING PROTEIN"/>
    <property type="match status" value="1"/>
</dbReference>
<proteinExistence type="predicted"/>
<dbReference type="InterPro" id="IPR012338">
    <property type="entry name" value="Beta-lactam/transpept-like"/>
</dbReference>
<dbReference type="SUPFAM" id="SSF56601">
    <property type="entry name" value="beta-lactamase/transpeptidase-like"/>
    <property type="match status" value="1"/>
</dbReference>
<keyword evidence="3" id="KW-1185">Reference proteome</keyword>
<evidence type="ECO:0000313" key="2">
    <source>
        <dbReference type="EMBL" id="UYV97284.1"/>
    </source>
</evidence>
<dbReference type="PANTHER" id="PTHR43319">
    <property type="entry name" value="BETA-LACTAMASE-RELATED"/>
    <property type="match status" value="1"/>
</dbReference>
<dbReference type="Pfam" id="PF00144">
    <property type="entry name" value="Beta-lactamase"/>
    <property type="match status" value="1"/>
</dbReference>
<name>A0AAX3EJK3_PAEUR</name>
<dbReference type="InterPro" id="IPR001466">
    <property type="entry name" value="Beta-lactam-related"/>
</dbReference>
<sequence>MHSQVIAPGFEYVAELFGSFLEQDPEYSAQVAAYHRGVKVLDLSGGPHIRADSVTGVFSCSKGMGGLVMALLVQDGLLDLDAEVVKYWPEFGVEGKESVTVAQLLSHQAGLLGVEGGLTMEEVNDSGLAAAKLAKLPPLWKPGAAFGYHALTIGVFMEELCRRITGSTLQAIFEERIRSVADAHFYLGLPAEEEGRFAPFRWVADPSMPWVDPASHFGLTVNATAGDLLDLPNIREVRAAGLSSAAGVASADGMARIYALALTGLSGSAEPASGGADSTASASAVPPLLTEETIRAVSAERVFGIDRVFGETGCFGTVFMKSHNRMPFGSHRAFGHDGASASLGYADPVYELGFGYVPQQAEPGGVGCRNFLLSSAVRQAIAAL</sequence>
<dbReference type="EMBL" id="CP101185">
    <property type="protein sequence ID" value="UYV97284.1"/>
    <property type="molecule type" value="Genomic_DNA"/>
</dbReference>
<dbReference type="Gene3D" id="3.40.710.10">
    <property type="entry name" value="DD-peptidase/beta-lactamase superfamily"/>
    <property type="match status" value="1"/>
</dbReference>
<feature type="domain" description="Beta-lactamase-related" evidence="1">
    <location>
        <begin position="20"/>
        <end position="366"/>
    </location>
</feature>
<evidence type="ECO:0000313" key="3">
    <source>
        <dbReference type="Proteomes" id="UP001163293"/>
    </source>
</evidence>
<dbReference type="InterPro" id="IPR052907">
    <property type="entry name" value="Beta-lactamase/esterase"/>
</dbReference>
<organism evidence="2 3">
    <name type="scientific">Paenarthrobacter ureafaciens</name>
    <dbReference type="NCBI Taxonomy" id="37931"/>
    <lineage>
        <taxon>Bacteria</taxon>
        <taxon>Bacillati</taxon>
        <taxon>Actinomycetota</taxon>
        <taxon>Actinomycetes</taxon>
        <taxon>Micrococcales</taxon>
        <taxon>Micrococcaceae</taxon>
        <taxon>Paenarthrobacter</taxon>
    </lineage>
</organism>